<sequence>MAQAWAFGMAELAAGIDSSLPGAETVVHVHEPLLEQVTGGRVRSSSGFRELPAWDQSAVSAAWQRLAGLSPTWLPLKAGPSSEPVPQASALLFDEAGPVPGDWEEIAGWVESGGRVVVRLRRDGARSVAERALRIAQPWRSLGLSAAALGQVMVVAGPDEALGAAGLRRSAVAARDVADALDVVRHDDLDGLH</sequence>
<evidence type="ECO:0000313" key="2">
    <source>
        <dbReference type="Proteomes" id="UP000273119"/>
    </source>
</evidence>
<keyword evidence="2" id="KW-1185">Reference proteome</keyword>
<protein>
    <submittedName>
        <fullName evidence="1">Uncharacterized protein</fullName>
    </submittedName>
</protein>
<dbReference type="AlphaFoldDB" id="A0A496PM67"/>
<comment type="caution">
    <text evidence="1">The sequence shown here is derived from an EMBL/GenBank/DDBJ whole genome shotgun (WGS) entry which is preliminary data.</text>
</comment>
<dbReference type="Proteomes" id="UP000273119">
    <property type="component" value="Unassembled WGS sequence"/>
</dbReference>
<gene>
    <name evidence="1" type="ORF">DWQ67_02035</name>
</gene>
<accession>A0A496PM67</accession>
<evidence type="ECO:0000313" key="1">
    <source>
        <dbReference type="EMBL" id="RKW71640.1"/>
    </source>
</evidence>
<organism evidence="1 2">
    <name type="scientific">Galactobacter caseinivorans</name>
    <dbReference type="NCBI Taxonomy" id="2676123"/>
    <lineage>
        <taxon>Bacteria</taxon>
        <taxon>Bacillati</taxon>
        <taxon>Actinomycetota</taxon>
        <taxon>Actinomycetes</taxon>
        <taxon>Micrococcales</taxon>
        <taxon>Micrococcaceae</taxon>
        <taxon>Galactobacter</taxon>
    </lineage>
</organism>
<name>A0A496PM67_9MICC</name>
<reference evidence="1 2" key="1">
    <citation type="submission" date="2018-07" db="EMBL/GenBank/DDBJ databases">
        <title>Arthrobacter sp. nov., isolated from raw cow's milk with high bacterial count.</title>
        <authorList>
            <person name="Hahne J."/>
            <person name="Isele D."/>
            <person name="Lipski A."/>
        </authorList>
    </citation>
    <scope>NUCLEOTIDE SEQUENCE [LARGE SCALE GENOMIC DNA]</scope>
    <source>
        <strain evidence="1 2">JZ R-183</strain>
    </source>
</reference>
<dbReference type="EMBL" id="QQXL01000001">
    <property type="protein sequence ID" value="RKW71640.1"/>
    <property type="molecule type" value="Genomic_DNA"/>
</dbReference>
<proteinExistence type="predicted"/>